<accession>A0A1B6M6G7</accession>
<dbReference type="GO" id="GO:0005737">
    <property type="term" value="C:cytoplasm"/>
    <property type="evidence" value="ECO:0007669"/>
    <property type="project" value="UniProtKB-SubCell"/>
</dbReference>
<evidence type="ECO:0000256" key="2">
    <source>
        <dbReference type="ARBA" id="ARBA00022490"/>
    </source>
</evidence>
<dbReference type="CDD" id="cd00200">
    <property type="entry name" value="WD40"/>
    <property type="match status" value="1"/>
</dbReference>
<dbReference type="EMBL" id="GEBQ01008474">
    <property type="protein sequence ID" value="JAT31503.1"/>
    <property type="molecule type" value="Transcribed_RNA"/>
</dbReference>
<dbReference type="SMART" id="SM00320">
    <property type="entry name" value="WD40"/>
    <property type="match status" value="7"/>
</dbReference>
<evidence type="ECO:0000256" key="1">
    <source>
        <dbReference type="ARBA" id="ARBA00004496"/>
    </source>
</evidence>
<dbReference type="Gene3D" id="2.130.10.10">
    <property type="entry name" value="YVTN repeat-like/Quinoprotein amine dehydrogenase"/>
    <property type="match status" value="1"/>
</dbReference>
<feature type="repeat" description="WD" evidence="8">
    <location>
        <begin position="100"/>
        <end position="141"/>
    </location>
</feature>
<gene>
    <name evidence="9" type="ORF">g.35006</name>
</gene>
<dbReference type="InterPro" id="IPR015943">
    <property type="entry name" value="WD40/YVTN_repeat-like_dom_sf"/>
</dbReference>
<dbReference type="PROSITE" id="PS50294">
    <property type="entry name" value="WD_REPEATS_REGION"/>
    <property type="match status" value="1"/>
</dbReference>
<dbReference type="InterPro" id="IPR036322">
    <property type="entry name" value="WD40_repeat_dom_sf"/>
</dbReference>
<evidence type="ECO:0000313" key="9">
    <source>
        <dbReference type="EMBL" id="JAT31503.1"/>
    </source>
</evidence>
<keyword evidence="2" id="KW-0963">Cytoplasm</keyword>
<dbReference type="InterPro" id="IPR051980">
    <property type="entry name" value="WD_repeat_MORG1"/>
</dbReference>
<protein>
    <recommendedName>
        <fullName evidence="6">WD repeat domain-containing protein 83</fullName>
    </recommendedName>
    <alternativeName>
        <fullName evidence="7">Mitogen-activated protein kinase organizer 1</fullName>
    </alternativeName>
</protein>
<dbReference type="InterPro" id="IPR001680">
    <property type="entry name" value="WD40_rpt"/>
</dbReference>
<feature type="repeat" description="WD" evidence="8">
    <location>
        <begin position="16"/>
        <end position="57"/>
    </location>
</feature>
<evidence type="ECO:0000256" key="5">
    <source>
        <dbReference type="ARBA" id="ARBA00038145"/>
    </source>
</evidence>
<name>A0A1B6M6G7_9HEMI</name>
<dbReference type="InterPro" id="IPR020472">
    <property type="entry name" value="WD40_PAC1"/>
</dbReference>
<dbReference type="InterPro" id="IPR019775">
    <property type="entry name" value="WD40_repeat_CS"/>
</dbReference>
<keyword evidence="4" id="KW-0677">Repeat</keyword>
<reference evidence="9" key="1">
    <citation type="submission" date="2015-11" db="EMBL/GenBank/DDBJ databases">
        <title>De novo transcriptome assembly of four potential Pierce s Disease insect vectors from Arizona vineyards.</title>
        <authorList>
            <person name="Tassone E.E."/>
        </authorList>
    </citation>
    <scope>NUCLEOTIDE SEQUENCE</scope>
</reference>
<dbReference type="GO" id="GO:0071013">
    <property type="term" value="C:catalytic step 2 spliceosome"/>
    <property type="evidence" value="ECO:0007669"/>
    <property type="project" value="TreeGrafter"/>
</dbReference>
<dbReference type="PANTHER" id="PTHR22842:SF3">
    <property type="entry name" value="WD REPEAT DOMAIN-CONTAINING PROTEIN 83"/>
    <property type="match status" value="1"/>
</dbReference>
<dbReference type="PROSITE" id="PS00678">
    <property type="entry name" value="WD_REPEATS_1"/>
    <property type="match status" value="2"/>
</dbReference>
<dbReference type="PRINTS" id="PR00320">
    <property type="entry name" value="GPROTEINBRPT"/>
</dbReference>
<dbReference type="AlphaFoldDB" id="A0A1B6M6G7"/>
<dbReference type="SUPFAM" id="SSF50978">
    <property type="entry name" value="WD40 repeat-like"/>
    <property type="match status" value="1"/>
</dbReference>
<evidence type="ECO:0000256" key="3">
    <source>
        <dbReference type="ARBA" id="ARBA00022574"/>
    </source>
</evidence>
<evidence type="ECO:0000256" key="6">
    <source>
        <dbReference type="ARBA" id="ARBA00040453"/>
    </source>
</evidence>
<dbReference type="Pfam" id="PF00400">
    <property type="entry name" value="WD40"/>
    <property type="match status" value="6"/>
</dbReference>
<evidence type="ECO:0000256" key="4">
    <source>
        <dbReference type="ARBA" id="ARBA00022737"/>
    </source>
</evidence>
<evidence type="ECO:0000256" key="7">
    <source>
        <dbReference type="ARBA" id="ARBA00042222"/>
    </source>
</evidence>
<keyword evidence="3 8" id="KW-0853">WD repeat</keyword>
<dbReference type="PANTHER" id="PTHR22842">
    <property type="entry name" value="WD40 REPEAT PROTEIN"/>
    <property type="match status" value="1"/>
</dbReference>
<sequence>MTLSQEDLCYKALQVIDCKQGAIRAVRFNVDGSYCLTCGSDKKLKLWNPYEATLLKTYGGHGNEVLDACSSCDNSQILSCGADKTVIAWDVSTGAAVRRLRGHASHVLCIRYNEESTFALSGSRDNTVMGWDIRSRSQDPVQVLRDAKDSITCLQVTDHEILTGSLDCWIRRYDIRTGQVLSDFVGEPVMSCCFTRDGQCVVVASTDSVIRLFDKDSGELLGEYSGHQTGDYAMECGVDQSDRHVVSGGVDGSVWWWELVQARVVRKLVHSPCRPVTSLSVHPTQPRLLSAAANTINLWSPDIPEN</sequence>
<feature type="repeat" description="WD" evidence="8">
    <location>
        <begin position="58"/>
        <end position="99"/>
    </location>
</feature>
<proteinExistence type="inferred from homology"/>
<organism evidence="9">
    <name type="scientific">Graphocephala atropunctata</name>
    <dbReference type="NCBI Taxonomy" id="36148"/>
    <lineage>
        <taxon>Eukaryota</taxon>
        <taxon>Metazoa</taxon>
        <taxon>Ecdysozoa</taxon>
        <taxon>Arthropoda</taxon>
        <taxon>Hexapoda</taxon>
        <taxon>Insecta</taxon>
        <taxon>Pterygota</taxon>
        <taxon>Neoptera</taxon>
        <taxon>Paraneoptera</taxon>
        <taxon>Hemiptera</taxon>
        <taxon>Auchenorrhyncha</taxon>
        <taxon>Membracoidea</taxon>
        <taxon>Cicadellidae</taxon>
        <taxon>Cicadellinae</taxon>
        <taxon>Cicadellini</taxon>
        <taxon>Graphocephala</taxon>
    </lineage>
</organism>
<comment type="subcellular location">
    <subcellularLocation>
        <location evidence="1">Cytoplasm</location>
    </subcellularLocation>
</comment>
<dbReference type="PROSITE" id="PS50082">
    <property type="entry name" value="WD_REPEATS_2"/>
    <property type="match status" value="3"/>
</dbReference>
<comment type="similarity">
    <text evidence="5">Belongs to the WD repeat MORG1 family.</text>
</comment>
<evidence type="ECO:0000256" key="8">
    <source>
        <dbReference type="PROSITE-ProRule" id="PRU00221"/>
    </source>
</evidence>
<dbReference type="GO" id="GO:0000398">
    <property type="term" value="P:mRNA splicing, via spliceosome"/>
    <property type="evidence" value="ECO:0007669"/>
    <property type="project" value="TreeGrafter"/>
</dbReference>